<sequence length="210" mass="23770">MSFSSNCSVERWMSSTVPDVDGGFEPEMESTLRRRAIEAKKTQLLNLLQVVCQLSLCSKLVLQIPDWVLVLIIVGQDVEVEDEYVDGVVVGGGVLVAVEDDLEASDVLRGGEDRGFCTMSTRLLERRSKRRRVPKSEVMIHHETYSTRDVDVKTKIREGFDPNDPLRLSLWGPETKQLLTVDEESKLIAQVQDLLKLEEVKSRLQSHFGR</sequence>
<comment type="caution">
    <text evidence="1">The sequence shown here is derived from an EMBL/GenBank/DDBJ whole genome shotgun (WGS) entry which is preliminary data.</text>
</comment>
<evidence type="ECO:0000313" key="2">
    <source>
        <dbReference type="Proteomes" id="UP000737018"/>
    </source>
</evidence>
<protein>
    <submittedName>
        <fullName evidence="1">Uncharacterized protein</fullName>
    </submittedName>
</protein>
<name>A0A8J4QM44_9ROSI</name>
<dbReference type="OrthoDB" id="206108at2759"/>
<dbReference type="Proteomes" id="UP000737018">
    <property type="component" value="Unassembled WGS sequence"/>
</dbReference>
<proteinExistence type="predicted"/>
<gene>
    <name evidence="1" type="ORF">CMV_020195</name>
</gene>
<organism evidence="1 2">
    <name type="scientific">Castanea mollissima</name>
    <name type="common">Chinese chestnut</name>
    <dbReference type="NCBI Taxonomy" id="60419"/>
    <lineage>
        <taxon>Eukaryota</taxon>
        <taxon>Viridiplantae</taxon>
        <taxon>Streptophyta</taxon>
        <taxon>Embryophyta</taxon>
        <taxon>Tracheophyta</taxon>
        <taxon>Spermatophyta</taxon>
        <taxon>Magnoliopsida</taxon>
        <taxon>eudicotyledons</taxon>
        <taxon>Gunneridae</taxon>
        <taxon>Pentapetalae</taxon>
        <taxon>rosids</taxon>
        <taxon>fabids</taxon>
        <taxon>Fagales</taxon>
        <taxon>Fagaceae</taxon>
        <taxon>Castanea</taxon>
    </lineage>
</organism>
<reference evidence="1" key="1">
    <citation type="submission" date="2020-03" db="EMBL/GenBank/DDBJ databases">
        <title>Castanea mollissima Vanexum genome sequencing.</title>
        <authorList>
            <person name="Staton M."/>
        </authorList>
    </citation>
    <scope>NUCLEOTIDE SEQUENCE</scope>
    <source>
        <tissue evidence="1">Leaf</tissue>
    </source>
</reference>
<dbReference type="EMBL" id="JRKL02003698">
    <property type="protein sequence ID" value="KAF3954457.1"/>
    <property type="molecule type" value="Genomic_DNA"/>
</dbReference>
<evidence type="ECO:0000313" key="1">
    <source>
        <dbReference type="EMBL" id="KAF3954457.1"/>
    </source>
</evidence>
<dbReference type="AlphaFoldDB" id="A0A8J4QM44"/>
<keyword evidence="2" id="KW-1185">Reference proteome</keyword>
<accession>A0A8J4QM44</accession>